<reference evidence="3" key="1">
    <citation type="submission" date="2016-03" db="EMBL/GenBank/DDBJ databases">
        <authorList>
            <person name="Ploux O."/>
        </authorList>
    </citation>
    <scope>NUCLEOTIDE SEQUENCE [LARGE SCALE GENOMIC DNA]</scope>
    <source>
        <strain evidence="3">UK7</strain>
    </source>
</reference>
<dbReference type="InParanoid" id="A0A1E1KYZ6"/>
<accession>A0A1E1KYZ6</accession>
<protein>
    <submittedName>
        <fullName evidence="2">Uncharacterized protein</fullName>
    </submittedName>
</protein>
<name>A0A1E1KYZ6_9HELO</name>
<comment type="caution">
    <text evidence="2">The sequence shown here is derived from an EMBL/GenBank/DDBJ whole genome shotgun (WGS) entry which is preliminary data.</text>
</comment>
<dbReference type="Proteomes" id="UP000178129">
    <property type="component" value="Unassembled WGS sequence"/>
</dbReference>
<sequence length="193" mass="23001">MASDEPSIRVDFGRPIVFFDSHPDEQEGYIYSYWSGLKSSLKIAWTGEVPKFHETGVLRIYFWTIDGTQGLKDYELREYQKVKEDWNKLLDLPDVRRAVVMGYSGQNPYTLGNNPWVEKFQREAKKAARAVKEREEWDEKSRQRKRDNNAKNLIDFDELIEQTELAEYEKELRERERQNERRGSSENDRLLEV</sequence>
<dbReference type="AlphaFoldDB" id="A0A1E1KYZ6"/>
<organism evidence="2 3">
    <name type="scientific">Rhynchosporium graminicola</name>
    <dbReference type="NCBI Taxonomy" id="2792576"/>
    <lineage>
        <taxon>Eukaryota</taxon>
        <taxon>Fungi</taxon>
        <taxon>Dikarya</taxon>
        <taxon>Ascomycota</taxon>
        <taxon>Pezizomycotina</taxon>
        <taxon>Leotiomycetes</taxon>
        <taxon>Helotiales</taxon>
        <taxon>Ploettnerulaceae</taxon>
        <taxon>Rhynchosporium</taxon>
    </lineage>
</organism>
<feature type="region of interest" description="Disordered" evidence="1">
    <location>
        <begin position="171"/>
        <end position="193"/>
    </location>
</feature>
<keyword evidence="3" id="KW-1185">Reference proteome</keyword>
<proteinExistence type="predicted"/>
<dbReference type="EMBL" id="FJUW01000028">
    <property type="protein sequence ID" value="CZT03491.1"/>
    <property type="molecule type" value="Genomic_DNA"/>
</dbReference>
<gene>
    <name evidence="2" type="ORF">RCO7_06124</name>
</gene>
<evidence type="ECO:0000313" key="3">
    <source>
        <dbReference type="Proteomes" id="UP000178129"/>
    </source>
</evidence>
<evidence type="ECO:0000256" key="1">
    <source>
        <dbReference type="SAM" id="MobiDB-lite"/>
    </source>
</evidence>
<evidence type="ECO:0000313" key="2">
    <source>
        <dbReference type="EMBL" id="CZT03491.1"/>
    </source>
</evidence>